<dbReference type="EC" id="2.1.2.2" evidence="6"/>
<dbReference type="InterPro" id="IPR036477">
    <property type="entry name" value="Formyl_transf_N_sf"/>
</dbReference>
<sequence length="195" mass="20758">MISGTGTLLQALIDAATDPAFGIEIVAVGSDRPGVEGLARAEGAGIPTFVHPLARGGDRAEWDRGLTAAVAAYDPDLVISAGFLKLVGADFLARFGGRMINTHPALLPSFPGIHGPRDAIAYGVKVSGATVFLVDEGVDTGVILAQESVRVSDDDTVETLHEKIKVVERAMLLDVTHDLATRDWRVVDRKVHWLR</sequence>
<evidence type="ECO:0000256" key="2">
    <source>
        <dbReference type="ARBA" id="ARBA00022679"/>
    </source>
</evidence>
<evidence type="ECO:0000256" key="6">
    <source>
        <dbReference type="NCBIfam" id="TIGR00639"/>
    </source>
</evidence>
<evidence type="ECO:0000256" key="4">
    <source>
        <dbReference type="ARBA" id="ARBA00038440"/>
    </source>
</evidence>
<dbReference type="PROSITE" id="PS00373">
    <property type="entry name" value="GART"/>
    <property type="match status" value="1"/>
</dbReference>
<dbReference type="PANTHER" id="PTHR43369:SF2">
    <property type="entry name" value="PHOSPHORIBOSYLGLYCINAMIDE FORMYLTRANSFERASE"/>
    <property type="match status" value="1"/>
</dbReference>
<dbReference type="InterPro" id="IPR004607">
    <property type="entry name" value="GART"/>
</dbReference>
<dbReference type="Proteomes" id="UP001501490">
    <property type="component" value="Unassembled WGS sequence"/>
</dbReference>
<keyword evidence="9" id="KW-1185">Reference proteome</keyword>
<comment type="caution">
    <text evidence="8">The sequence shown here is derived from an EMBL/GenBank/DDBJ whole genome shotgun (WGS) entry which is preliminary data.</text>
</comment>
<dbReference type="PANTHER" id="PTHR43369">
    <property type="entry name" value="PHOSPHORIBOSYLGLYCINAMIDE FORMYLTRANSFERASE"/>
    <property type="match status" value="1"/>
</dbReference>
<feature type="domain" description="Formyl transferase N-terminal" evidence="7">
    <location>
        <begin position="1"/>
        <end position="175"/>
    </location>
</feature>
<protein>
    <recommendedName>
        <fullName evidence="6">Phosphoribosylglycinamide formyltransferase</fullName>
        <ecNumber evidence="6">2.1.2.2</ecNumber>
    </recommendedName>
</protein>
<proteinExistence type="inferred from homology"/>
<evidence type="ECO:0000256" key="5">
    <source>
        <dbReference type="ARBA" id="ARBA00047664"/>
    </source>
</evidence>
<accession>A0ABP6ZHA0</accession>
<organism evidence="8 9">
    <name type="scientific">Microlunatus ginsengisoli</name>
    <dbReference type="NCBI Taxonomy" id="363863"/>
    <lineage>
        <taxon>Bacteria</taxon>
        <taxon>Bacillati</taxon>
        <taxon>Actinomycetota</taxon>
        <taxon>Actinomycetes</taxon>
        <taxon>Propionibacteriales</taxon>
        <taxon>Propionibacteriaceae</taxon>
        <taxon>Microlunatus</taxon>
    </lineage>
</organism>
<keyword evidence="2" id="KW-0808">Transferase</keyword>
<comment type="catalytic activity">
    <reaction evidence="5">
        <text>N(1)-(5-phospho-beta-D-ribosyl)glycinamide + (6R)-10-formyltetrahydrofolate = N(2)-formyl-N(1)-(5-phospho-beta-D-ribosyl)glycinamide + (6S)-5,6,7,8-tetrahydrofolate + H(+)</text>
        <dbReference type="Rhea" id="RHEA:15053"/>
        <dbReference type="ChEBI" id="CHEBI:15378"/>
        <dbReference type="ChEBI" id="CHEBI:57453"/>
        <dbReference type="ChEBI" id="CHEBI:143788"/>
        <dbReference type="ChEBI" id="CHEBI:147286"/>
        <dbReference type="ChEBI" id="CHEBI:195366"/>
        <dbReference type="EC" id="2.1.2.2"/>
    </reaction>
</comment>
<evidence type="ECO:0000259" key="7">
    <source>
        <dbReference type="Pfam" id="PF00551"/>
    </source>
</evidence>
<reference evidence="9" key="1">
    <citation type="journal article" date="2019" name="Int. J. Syst. Evol. Microbiol.">
        <title>The Global Catalogue of Microorganisms (GCM) 10K type strain sequencing project: providing services to taxonomists for standard genome sequencing and annotation.</title>
        <authorList>
            <consortium name="The Broad Institute Genomics Platform"/>
            <consortium name="The Broad Institute Genome Sequencing Center for Infectious Disease"/>
            <person name="Wu L."/>
            <person name="Ma J."/>
        </authorList>
    </citation>
    <scope>NUCLEOTIDE SEQUENCE [LARGE SCALE GENOMIC DNA]</scope>
    <source>
        <strain evidence="9">JCM 16929</strain>
    </source>
</reference>
<dbReference type="Gene3D" id="3.40.50.170">
    <property type="entry name" value="Formyl transferase, N-terminal domain"/>
    <property type="match status" value="1"/>
</dbReference>
<evidence type="ECO:0000256" key="1">
    <source>
        <dbReference type="ARBA" id="ARBA00005054"/>
    </source>
</evidence>
<dbReference type="SUPFAM" id="SSF53328">
    <property type="entry name" value="Formyltransferase"/>
    <property type="match status" value="1"/>
</dbReference>
<dbReference type="CDD" id="cd08645">
    <property type="entry name" value="FMT_core_GART"/>
    <property type="match status" value="1"/>
</dbReference>
<comment type="similarity">
    <text evidence="4">Belongs to the GART family.</text>
</comment>
<comment type="pathway">
    <text evidence="1">Purine metabolism; IMP biosynthesis via de novo pathway; N(2)-formyl-N(1)-(5-phospho-D-ribosyl)glycinamide from N(1)-(5-phospho-D-ribosyl)glycinamide (10-formyl THF route): step 1/1.</text>
</comment>
<dbReference type="EMBL" id="BAABAB010000005">
    <property type="protein sequence ID" value="GAA3606175.1"/>
    <property type="molecule type" value="Genomic_DNA"/>
</dbReference>
<dbReference type="NCBIfam" id="TIGR00639">
    <property type="entry name" value="PurN"/>
    <property type="match status" value="1"/>
</dbReference>
<name>A0ABP6ZHA0_9ACTN</name>
<dbReference type="InterPro" id="IPR001555">
    <property type="entry name" value="GART_AS"/>
</dbReference>
<dbReference type="InterPro" id="IPR002376">
    <property type="entry name" value="Formyl_transf_N"/>
</dbReference>
<keyword evidence="3" id="KW-0658">Purine biosynthesis</keyword>
<evidence type="ECO:0000313" key="9">
    <source>
        <dbReference type="Proteomes" id="UP001501490"/>
    </source>
</evidence>
<evidence type="ECO:0000256" key="3">
    <source>
        <dbReference type="ARBA" id="ARBA00022755"/>
    </source>
</evidence>
<dbReference type="Pfam" id="PF00551">
    <property type="entry name" value="Formyl_trans_N"/>
    <property type="match status" value="1"/>
</dbReference>
<gene>
    <name evidence="8" type="primary">purN</name>
    <name evidence="8" type="ORF">GCM10022236_05010</name>
</gene>
<evidence type="ECO:0000313" key="8">
    <source>
        <dbReference type="EMBL" id="GAA3606175.1"/>
    </source>
</evidence>